<keyword evidence="2" id="KW-0472">Membrane</keyword>
<comment type="caution">
    <text evidence="4">The sequence shown here is derived from an EMBL/GenBank/DDBJ whole genome shotgun (WGS) entry which is preliminary data.</text>
</comment>
<proteinExistence type="predicted"/>
<organism evidence="4 5">
    <name type="scientific">Fructobacillus fructosus</name>
    <dbReference type="NCBI Taxonomy" id="1631"/>
    <lineage>
        <taxon>Bacteria</taxon>
        <taxon>Bacillati</taxon>
        <taxon>Bacillota</taxon>
        <taxon>Bacilli</taxon>
        <taxon>Lactobacillales</taxon>
        <taxon>Lactobacillaceae</taxon>
        <taxon>Fructobacillus</taxon>
    </lineage>
</organism>
<name>A0ABN9YSZ6_9LACO</name>
<feature type="transmembrane region" description="Helical" evidence="2">
    <location>
        <begin position="12"/>
        <end position="29"/>
    </location>
</feature>
<evidence type="ECO:0000256" key="1">
    <source>
        <dbReference type="ARBA" id="ARBA00022729"/>
    </source>
</evidence>
<dbReference type="InterPro" id="IPR029051">
    <property type="entry name" value="DUF4352"/>
</dbReference>
<feature type="domain" description="DUF4352" evidence="3">
    <location>
        <begin position="108"/>
        <end position="227"/>
    </location>
</feature>
<keyword evidence="5" id="KW-1185">Reference proteome</keyword>
<evidence type="ECO:0000259" key="3">
    <source>
        <dbReference type="Pfam" id="PF11611"/>
    </source>
</evidence>
<dbReference type="Gene3D" id="2.60.40.1240">
    <property type="match status" value="1"/>
</dbReference>
<gene>
    <name evidence="4" type="ORF">R54839_PPFHFPJH_01004</name>
</gene>
<dbReference type="Pfam" id="PF11611">
    <property type="entry name" value="DUF4352"/>
    <property type="match status" value="1"/>
</dbReference>
<protein>
    <recommendedName>
        <fullName evidence="3">DUF4352 domain-containing protein</fullName>
    </recommendedName>
</protein>
<keyword evidence="1" id="KW-0732">Signal</keyword>
<keyword evidence="2" id="KW-0812">Transmembrane</keyword>
<dbReference type="Proteomes" id="UP001314261">
    <property type="component" value="Unassembled WGS sequence"/>
</dbReference>
<feature type="transmembrane region" description="Helical" evidence="2">
    <location>
        <begin position="35"/>
        <end position="53"/>
    </location>
</feature>
<reference evidence="4 5" key="1">
    <citation type="submission" date="2023-10" db="EMBL/GenBank/DDBJ databases">
        <authorList>
            <person name="Botero Cardona J."/>
        </authorList>
    </citation>
    <scope>NUCLEOTIDE SEQUENCE [LARGE SCALE GENOMIC DNA]</scope>
    <source>
        <strain evidence="4 5">R-54839</strain>
    </source>
</reference>
<evidence type="ECO:0000313" key="4">
    <source>
        <dbReference type="EMBL" id="CAK1243506.1"/>
    </source>
</evidence>
<feature type="transmembrane region" description="Helical" evidence="2">
    <location>
        <begin position="65"/>
        <end position="83"/>
    </location>
</feature>
<evidence type="ECO:0000256" key="2">
    <source>
        <dbReference type="SAM" id="Phobius"/>
    </source>
</evidence>
<sequence>MEEKTNNEHKTLAILAIVFGAIGLAFSWVPIINNLAAIFAFAGAVMGIIALVLNRKSKKTKSIVGLVLSIVAFGIVMSTQSAYSNAIDKATGTATSSKSTDKIEKRTFKVGETATYKGVEYKVNSVEYHSGDEYVKPDKDGNKYVVVNVTITNKDNDDKISYNPYDFKLDDSGNQTDMNSYDPATEDTLHSGDLAKGASVSGNLIGEGNQSNKLKLIYDGNMFSKKEKVTFSLN</sequence>
<keyword evidence="2" id="KW-1133">Transmembrane helix</keyword>
<dbReference type="EMBL" id="CAUZLR010000006">
    <property type="protein sequence ID" value="CAK1243506.1"/>
    <property type="molecule type" value="Genomic_DNA"/>
</dbReference>
<dbReference type="InterPro" id="IPR029050">
    <property type="entry name" value="Immunoprotect_excell_Ig-like"/>
</dbReference>
<dbReference type="RefSeq" id="WP_338346265.1">
    <property type="nucleotide sequence ID" value="NZ_CAUZLR010000006.1"/>
</dbReference>
<accession>A0ABN9YSZ6</accession>
<evidence type="ECO:0000313" key="5">
    <source>
        <dbReference type="Proteomes" id="UP001314261"/>
    </source>
</evidence>